<evidence type="ECO:0000313" key="5">
    <source>
        <dbReference type="Proteomes" id="UP001327560"/>
    </source>
</evidence>
<feature type="compositionally biased region" description="Low complexity" evidence="2">
    <location>
        <begin position="413"/>
        <end position="431"/>
    </location>
</feature>
<name>A0AAQ3KHI9_9LILI</name>
<evidence type="ECO:0000256" key="3">
    <source>
        <dbReference type="SAM" id="Phobius"/>
    </source>
</evidence>
<sequence>MYNGMMDPELMKLAQEQMSRIPPEEFAKIQQQMMANPELLRLATESMKNMRPEDMKRAAEQLKHVRTEDMVEVGEKMAKASPEEIASIKARADAQISYELNAAQMLKLQGNELHSLGKYHDAAKKYLLAKNNMKAIPSSKAKTLQAQCSLNLMSCYLKMRKFEDCISEGSEVLEYDSKNVKAFYRRGQAYKELGNLYAAVSDFNKAHEISPDDETIADVLRDTNDRLISEGGSKNVKQGLMIEEIVEEETQNMSSENHRSSSAEYPTNQPVQSSELSQDKDTLESFKENPDSLRLFQNYISNADPSSLQALGMQGMSPEMAKTATDMIGKMTTEELQKTFQVASSLNEKGPDVSRLGSKLPEMTPEMIKMASDTISKMPPEELQRMFKVASSLNANDTPPFTARDTGAQRPENGSQSSISAGSSSINSGASFIDSRMGQSSSSNPTSTAMFQESMQNSMKDPAMRQMFASMMKNMSPEMMANMSEQFGMKLSKEDAAKAQQAMSQLSPEDLDKMLRWVEKAQKGVETVKKTKNWLLGKPGMILAILMLILAFILHQLGFIGG</sequence>
<dbReference type="EMBL" id="CP136894">
    <property type="protein sequence ID" value="WOL08928.1"/>
    <property type="molecule type" value="Genomic_DNA"/>
</dbReference>
<feature type="compositionally biased region" description="Polar residues" evidence="2">
    <location>
        <begin position="262"/>
        <end position="276"/>
    </location>
</feature>
<keyword evidence="5" id="KW-1185">Reference proteome</keyword>
<evidence type="ECO:0000256" key="1">
    <source>
        <dbReference type="PROSITE-ProRule" id="PRU00339"/>
    </source>
</evidence>
<organism evidence="4 5">
    <name type="scientific">Canna indica</name>
    <name type="common">Indian-shot</name>
    <dbReference type="NCBI Taxonomy" id="4628"/>
    <lineage>
        <taxon>Eukaryota</taxon>
        <taxon>Viridiplantae</taxon>
        <taxon>Streptophyta</taxon>
        <taxon>Embryophyta</taxon>
        <taxon>Tracheophyta</taxon>
        <taxon>Spermatophyta</taxon>
        <taxon>Magnoliopsida</taxon>
        <taxon>Liliopsida</taxon>
        <taxon>Zingiberales</taxon>
        <taxon>Cannaceae</taxon>
        <taxon>Canna</taxon>
    </lineage>
</organism>
<dbReference type="InterPro" id="IPR011990">
    <property type="entry name" value="TPR-like_helical_dom_sf"/>
</dbReference>
<dbReference type="PANTHER" id="PTHR48433:SF1">
    <property type="entry name" value="OUTER ENVELOPE PROTEIN 61-LIKE"/>
    <property type="match status" value="1"/>
</dbReference>
<keyword evidence="1" id="KW-0802">TPR repeat</keyword>
<accession>A0AAQ3KHI9</accession>
<keyword evidence="3" id="KW-0812">Transmembrane</keyword>
<keyword evidence="3" id="KW-0472">Membrane</keyword>
<proteinExistence type="predicted"/>
<dbReference type="Proteomes" id="UP001327560">
    <property type="component" value="Chromosome 5"/>
</dbReference>
<dbReference type="AlphaFoldDB" id="A0AAQ3KHI9"/>
<dbReference type="Pfam" id="PF00515">
    <property type="entry name" value="TPR_1"/>
    <property type="match status" value="1"/>
</dbReference>
<dbReference type="SMART" id="SM00028">
    <property type="entry name" value="TPR"/>
    <property type="match status" value="3"/>
</dbReference>
<dbReference type="InterPro" id="IPR019734">
    <property type="entry name" value="TPR_rpt"/>
</dbReference>
<evidence type="ECO:0000313" key="4">
    <source>
        <dbReference type="EMBL" id="WOL08928.1"/>
    </source>
</evidence>
<dbReference type="SUPFAM" id="SSF48452">
    <property type="entry name" value="TPR-like"/>
    <property type="match status" value="1"/>
</dbReference>
<dbReference type="InterPro" id="IPR053319">
    <property type="entry name" value="OEP61"/>
</dbReference>
<dbReference type="PANTHER" id="PTHR48433">
    <property type="entry name" value="OUTER ENVELOPE PROTEIN 61-LIKE"/>
    <property type="match status" value="1"/>
</dbReference>
<reference evidence="4 5" key="1">
    <citation type="submission" date="2023-10" db="EMBL/GenBank/DDBJ databases">
        <title>Chromosome-scale genome assembly provides insights into flower coloration mechanisms of Canna indica.</title>
        <authorList>
            <person name="Li C."/>
        </authorList>
    </citation>
    <scope>NUCLEOTIDE SEQUENCE [LARGE SCALE GENOMIC DNA]</scope>
    <source>
        <tissue evidence="4">Flower</tissue>
    </source>
</reference>
<evidence type="ECO:0000256" key="2">
    <source>
        <dbReference type="SAM" id="MobiDB-lite"/>
    </source>
</evidence>
<feature type="repeat" description="TPR" evidence="1">
    <location>
        <begin position="180"/>
        <end position="213"/>
    </location>
</feature>
<protein>
    <submittedName>
        <fullName evidence="4">Outer envelope protein 61</fullName>
    </submittedName>
</protein>
<feature type="region of interest" description="Disordered" evidence="2">
    <location>
        <begin position="249"/>
        <end position="284"/>
    </location>
</feature>
<feature type="region of interest" description="Disordered" evidence="2">
    <location>
        <begin position="394"/>
        <end position="450"/>
    </location>
</feature>
<dbReference type="Gene3D" id="1.25.40.10">
    <property type="entry name" value="Tetratricopeptide repeat domain"/>
    <property type="match status" value="1"/>
</dbReference>
<feature type="compositionally biased region" description="Polar residues" evidence="2">
    <location>
        <begin position="437"/>
        <end position="450"/>
    </location>
</feature>
<feature type="transmembrane region" description="Helical" evidence="3">
    <location>
        <begin position="540"/>
        <end position="560"/>
    </location>
</feature>
<dbReference type="PROSITE" id="PS50293">
    <property type="entry name" value="TPR_REGION"/>
    <property type="match status" value="1"/>
</dbReference>
<gene>
    <name evidence="4" type="ORF">Cni_G17681</name>
</gene>
<keyword evidence="4" id="KW-0946">Virion</keyword>
<dbReference type="PROSITE" id="PS50005">
    <property type="entry name" value="TPR"/>
    <property type="match status" value="1"/>
</dbReference>
<keyword evidence="4" id="KW-0261">Viral envelope protein</keyword>
<keyword evidence="3" id="KW-1133">Transmembrane helix</keyword>